<evidence type="ECO:0000256" key="11">
    <source>
        <dbReference type="ARBA" id="ARBA00023239"/>
    </source>
</evidence>
<evidence type="ECO:0000256" key="13">
    <source>
        <dbReference type="RuleBase" id="RU000605"/>
    </source>
</evidence>
<accession>D9SCA4</accession>
<dbReference type="GO" id="GO:0009073">
    <property type="term" value="P:aromatic amino acid family biosynthetic process"/>
    <property type="evidence" value="ECO:0007669"/>
    <property type="project" value="UniProtKB-KW"/>
</dbReference>
<comment type="similarity">
    <text evidence="2 12 13">Belongs to the chorismate synthase family.</text>
</comment>
<dbReference type="Pfam" id="PF01264">
    <property type="entry name" value="Chorismate_synt"/>
    <property type="match status" value="1"/>
</dbReference>
<gene>
    <name evidence="12" type="primary">aroC</name>
    <name evidence="14" type="ordered locus">Galf_0526</name>
</gene>
<dbReference type="GO" id="GO:0010181">
    <property type="term" value="F:FMN binding"/>
    <property type="evidence" value="ECO:0007669"/>
    <property type="project" value="TreeGrafter"/>
</dbReference>
<dbReference type="InterPro" id="IPR035904">
    <property type="entry name" value="Chorismate_synth_AroC_sf"/>
</dbReference>
<feature type="binding site" evidence="12">
    <location>
        <begin position="254"/>
        <end position="255"/>
    </location>
    <ligand>
        <name>FMN</name>
        <dbReference type="ChEBI" id="CHEBI:58210"/>
    </ligand>
</feature>
<dbReference type="HOGENOM" id="CLU_034547_0_2_4"/>
<comment type="function">
    <text evidence="12">Catalyzes the anti-1,4-elimination of the C-3 phosphate and the C-6 proR hydrogen from 5-enolpyruvylshikimate-3-phosphate (EPSP) to yield chorismate, which is the branch point compound that serves as the starting substrate for the three terminal pathways of aromatic amino acid biosynthesis. This reaction introduces a second double bond into the aromatic ring system.</text>
</comment>
<dbReference type="GO" id="GO:0009423">
    <property type="term" value="P:chorismate biosynthetic process"/>
    <property type="evidence" value="ECO:0007669"/>
    <property type="project" value="UniProtKB-UniRule"/>
</dbReference>
<feature type="binding site" evidence="12">
    <location>
        <position position="70"/>
    </location>
    <ligand>
        <name>NADP(+)</name>
        <dbReference type="ChEBI" id="CHEBI:58349"/>
    </ligand>
</feature>
<dbReference type="eggNOG" id="COG0082">
    <property type="taxonomic scope" value="Bacteria"/>
</dbReference>
<reference evidence="14 15" key="1">
    <citation type="submission" date="2010-08" db="EMBL/GenBank/DDBJ databases">
        <title>Complete sequence of Gallionella capsiferriformans ES-2.</title>
        <authorList>
            <consortium name="US DOE Joint Genome Institute"/>
            <person name="Lucas S."/>
            <person name="Copeland A."/>
            <person name="Lapidus A."/>
            <person name="Cheng J.-F."/>
            <person name="Bruce D."/>
            <person name="Goodwin L."/>
            <person name="Pitluck S."/>
            <person name="Chertkov O."/>
            <person name="Davenport K.W."/>
            <person name="Detter J.C."/>
            <person name="Han C."/>
            <person name="Tapia R."/>
            <person name="Land M."/>
            <person name="Hauser L."/>
            <person name="Chang Y.-J."/>
            <person name="Jeffries C."/>
            <person name="Kyrpides N."/>
            <person name="Ivanova N."/>
            <person name="Mikhailova N."/>
            <person name="Shelobolina E.S."/>
            <person name="Picardal F."/>
            <person name="Roden E."/>
            <person name="Emerson D."/>
            <person name="Woyke T."/>
        </authorList>
    </citation>
    <scope>NUCLEOTIDE SEQUENCE [LARGE SCALE GENOMIC DNA]</scope>
    <source>
        <strain evidence="14 15">ES-2</strain>
    </source>
</reference>
<dbReference type="PANTHER" id="PTHR21085:SF0">
    <property type="entry name" value="CHORISMATE SYNTHASE"/>
    <property type="match status" value="1"/>
</dbReference>
<dbReference type="FunFam" id="3.60.150.10:FF:000001">
    <property type="entry name" value="Chorismate synthase"/>
    <property type="match status" value="1"/>
</dbReference>
<comment type="pathway">
    <text evidence="1 12 13">Metabolic intermediate biosynthesis; chorismate biosynthesis; chorismate from D-erythrose 4-phosphate and phosphoenolpyruvate: step 7/7.</text>
</comment>
<evidence type="ECO:0000256" key="4">
    <source>
        <dbReference type="ARBA" id="ARBA00013036"/>
    </source>
</evidence>
<organism evidence="14 15">
    <name type="scientific">Gallionella capsiferriformans (strain ES-2)</name>
    <name type="common">Gallionella ferruginea capsiferriformans (strain ES-2)</name>
    <dbReference type="NCBI Taxonomy" id="395494"/>
    <lineage>
        <taxon>Bacteria</taxon>
        <taxon>Pseudomonadati</taxon>
        <taxon>Pseudomonadota</taxon>
        <taxon>Betaproteobacteria</taxon>
        <taxon>Nitrosomonadales</taxon>
        <taxon>Gallionellaceae</taxon>
        <taxon>Gallionella</taxon>
    </lineage>
</organism>
<dbReference type="InterPro" id="IPR020541">
    <property type="entry name" value="Chorismate_synthase_CS"/>
</dbReference>
<evidence type="ECO:0000313" key="15">
    <source>
        <dbReference type="Proteomes" id="UP000001235"/>
    </source>
</evidence>
<feature type="binding site" evidence="12">
    <location>
        <position position="64"/>
    </location>
    <ligand>
        <name>NADP(+)</name>
        <dbReference type="ChEBI" id="CHEBI:58349"/>
    </ligand>
</feature>
<dbReference type="EC" id="4.2.3.5" evidence="4 12"/>
<feature type="binding site" evidence="12">
    <location>
        <position position="294"/>
    </location>
    <ligand>
        <name>FMN</name>
        <dbReference type="ChEBI" id="CHEBI:58210"/>
    </ligand>
</feature>
<dbReference type="STRING" id="395494.Galf_0526"/>
<evidence type="ECO:0000256" key="7">
    <source>
        <dbReference type="ARBA" id="ARBA00022643"/>
    </source>
</evidence>
<evidence type="ECO:0000256" key="12">
    <source>
        <dbReference type="HAMAP-Rule" id="MF_00300"/>
    </source>
</evidence>
<dbReference type="SUPFAM" id="SSF103263">
    <property type="entry name" value="Chorismate synthase, AroC"/>
    <property type="match status" value="1"/>
</dbReference>
<keyword evidence="15" id="KW-1185">Reference proteome</keyword>
<dbReference type="Proteomes" id="UP000001235">
    <property type="component" value="Chromosome"/>
</dbReference>
<dbReference type="PROSITE" id="PS00789">
    <property type="entry name" value="CHORISMATE_SYNTHASE_3"/>
    <property type="match status" value="1"/>
</dbReference>
<dbReference type="UniPathway" id="UPA00053">
    <property type="reaction ID" value="UER00090"/>
</dbReference>
<keyword evidence="6 12" id="KW-0285">Flavoprotein</keyword>
<dbReference type="AlphaFoldDB" id="D9SCA4"/>
<dbReference type="PANTHER" id="PTHR21085">
    <property type="entry name" value="CHORISMATE SYNTHASE"/>
    <property type="match status" value="1"/>
</dbReference>
<feature type="binding site" evidence="12">
    <location>
        <position position="335"/>
    </location>
    <ligand>
        <name>FMN</name>
        <dbReference type="ChEBI" id="CHEBI:58210"/>
    </ligand>
</feature>
<evidence type="ECO:0000256" key="8">
    <source>
        <dbReference type="ARBA" id="ARBA00022827"/>
    </source>
</evidence>
<feature type="binding site" evidence="12">
    <location>
        <begin position="141"/>
        <end position="143"/>
    </location>
    <ligand>
        <name>FMN</name>
        <dbReference type="ChEBI" id="CHEBI:58210"/>
    </ligand>
</feature>
<sequence>MLNCATYLRIFSTGLLMSGNTFGLIFTVTSFGESHGAAIGCVVDGCPPGLALTEADIQHDLDRRKPGTSRHVTQRRESDTVEILSGVFEGKTTGTPIALLIRNEDQRSRDYGNISETFRPGHADYTYTQKYGFRDHRGGGRSSARETAVRVAAGAIAKKWLNERYGVVIRGYISQLGEIEMPFVSWEGVNDNPFFAADPAVVAPLEDYMDALRKSGDSIGAALTVVAQNVPVGWGEPVYDRLDAEIAYALMGINAAKGVEIGDGFACVAQKGSVHGDEMTPEGFLSNHAGGILGGISTGQDIVARLAIKPTSSIRIPRHSINAAGEPVMVETHGRHDPCVGIRATPIAEAMLALVLIDHALRHRAQNADVVCGTPKIAGSI</sequence>
<dbReference type="GO" id="GO:0005829">
    <property type="term" value="C:cytosol"/>
    <property type="evidence" value="ECO:0007669"/>
    <property type="project" value="TreeGrafter"/>
</dbReference>
<evidence type="ECO:0000256" key="6">
    <source>
        <dbReference type="ARBA" id="ARBA00022630"/>
    </source>
</evidence>
<dbReference type="NCBIfam" id="NF003793">
    <property type="entry name" value="PRK05382.1"/>
    <property type="match status" value="1"/>
</dbReference>
<dbReference type="Gene3D" id="3.60.150.10">
    <property type="entry name" value="Chorismate synthase AroC"/>
    <property type="match status" value="1"/>
</dbReference>
<dbReference type="GO" id="GO:0004107">
    <property type="term" value="F:chorismate synthase activity"/>
    <property type="evidence" value="ECO:0007669"/>
    <property type="project" value="UniProtKB-UniRule"/>
</dbReference>
<dbReference type="NCBIfam" id="TIGR00033">
    <property type="entry name" value="aroC"/>
    <property type="match status" value="1"/>
</dbReference>
<dbReference type="HAMAP" id="MF_00300">
    <property type="entry name" value="Chorismate_synth"/>
    <property type="match status" value="1"/>
</dbReference>
<keyword evidence="7 12" id="KW-0288">FMN</keyword>
<comment type="cofactor">
    <cofactor evidence="12 13">
        <name>FMNH2</name>
        <dbReference type="ChEBI" id="CHEBI:57618"/>
    </cofactor>
    <text evidence="12 13">Reduced FMN (FMNH(2)).</text>
</comment>
<dbReference type="InterPro" id="IPR000453">
    <property type="entry name" value="Chorismate_synth"/>
</dbReference>
<keyword evidence="10 12" id="KW-0057">Aromatic amino acid biosynthesis</keyword>
<evidence type="ECO:0000256" key="9">
    <source>
        <dbReference type="ARBA" id="ARBA00022857"/>
    </source>
</evidence>
<protein>
    <recommendedName>
        <fullName evidence="4 12">Chorismate synthase</fullName>
        <shortName evidence="12">CS</shortName>
        <ecNumber evidence="4 12">4.2.3.5</ecNumber>
    </recommendedName>
    <alternativeName>
        <fullName evidence="12">5-enolpyruvylshikimate-3-phosphate phospholyase</fullName>
    </alternativeName>
</protein>
<feature type="binding site" evidence="12">
    <location>
        <begin position="309"/>
        <end position="313"/>
    </location>
    <ligand>
        <name>FMN</name>
        <dbReference type="ChEBI" id="CHEBI:58210"/>
    </ligand>
</feature>
<dbReference type="PIRSF" id="PIRSF001456">
    <property type="entry name" value="Chorismate_synth"/>
    <property type="match status" value="1"/>
</dbReference>
<keyword evidence="8 12" id="KW-0274">FAD</keyword>
<evidence type="ECO:0000256" key="2">
    <source>
        <dbReference type="ARBA" id="ARBA00008014"/>
    </source>
</evidence>
<name>D9SCA4_GALCS</name>
<keyword evidence="5 12" id="KW-0028">Amino-acid biosynthesis</keyword>
<comment type="catalytic activity">
    <reaction evidence="12 13">
        <text>5-O-(1-carboxyvinyl)-3-phosphoshikimate = chorismate + phosphate</text>
        <dbReference type="Rhea" id="RHEA:21020"/>
        <dbReference type="ChEBI" id="CHEBI:29748"/>
        <dbReference type="ChEBI" id="CHEBI:43474"/>
        <dbReference type="ChEBI" id="CHEBI:57701"/>
        <dbReference type="EC" id="4.2.3.5"/>
    </reaction>
</comment>
<evidence type="ECO:0000313" key="14">
    <source>
        <dbReference type="EMBL" id="ADL54569.1"/>
    </source>
</evidence>
<dbReference type="PROSITE" id="PS00787">
    <property type="entry name" value="CHORISMATE_SYNTHASE_1"/>
    <property type="match status" value="1"/>
</dbReference>
<dbReference type="GO" id="GO:0008652">
    <property type="term" value="P:amino acid biosynthetic process"/>
    <property type="evidence" value="ECO:0007669"/>
    <property type="project" value="UniProtKB-KW"/>
</dbReference>
<evidence type="ECO:0000256" key="10">
    <source>
        <dbReference type="ARBA" id="ARBA00023141"/>
    </source>
</evidence>
<dbReference type="KEGG" id="gca:Galf_0526"/>
<proteinExistence type="inferred from homology"/>
<dbReference type="CDD" id="cd07304">
    <property type="entry name" value="Chorismate_synthase"/>
    <property type="match status" value="1"/>
</dbReference>
<evidence type="ECO:0000256" key="5">
    <source>
        <dbReference type="ARBA" id="ARBA00022605"/>
    </source>
</evidence>
<keyword evidence="9 12" id="KW-0521">NADP</keyword>
<dbReference type="PROSITE" id="PS00788">
    <property type="entry name" value="CHORISMATE_SYNTHASE_2"/>
    <property type="match status" value="1"/>
</dbReference>
<dbReference type="EMBL" id="CP002159">
    <property type="protein sequence ID" value="ADL54569.1"/>
    <property type="molecule type" value="Genomic_DNA"/>
</dbReference>
<keyword evidence="11 12" id="KW-0456">Lyase</keyword>
<comment type="subunit">
    <text evidence="3 12">Homotetramer.</text>
</comment>
<evidence type="ECO:0000256" key="1">
    <source>
        <dbReference type="ARBA" id="ARBA00005044"/>
    </source>
</evidence>
<evidence type="ECO:0000256" key="3">
    <source>
        <dbReference type="ARBA" id="ARBA00011881"/>
    </source>
</evidence>